<organism evidence="5 6">
    <name type="scientific">Paenibacillus mucilaginosus 3016</name>
    <dbReference type="NCBI Taxonomy" id="1116391"/>
    <lineage>
        <taxon>Bacteria</taxon>
        <taxon>Bacillati</taxon>
        <taxon>Bacillota</taxon>
        <taxon>Bacilli</taxon>
        <taxon>Bacillales</taxon>
        <taxon>Paenibacillaceae</taxon>
        <taxon>Paenibacillus</taxon>
    </lineage>
</organism>
<keyword evidence="3" id="KW-0804">Transcription</keyword>
<gene>
    <name evidence="5" type="ORF">PM3016_3823</name>
</gene>
<name>H6NDC1_9BACL</name>
<dbReference type="PANTHER" id="PTHR35790">
    <property type="entry name" value="HTH-TYPE TRANSCRIPTIONAL REGULATOR PCHR"/>
    <property type="match status" value="1"/>
</dbReference>
<evidence type="ECO:0000256" key="3">
    <source>
        <dbReference type="ARBA" id="ARBA00023163"/>
    </source>
</evidence>
<keyword evidence="2" id="KW-0238">DNA-binding</keyword>
<evidence type="ECO:0000313" key="5">
    <source>
        <dbReference type="EMBL" id="AFC30634.1"/>
    </source>
</evidence>
<sequence>MQKLKGLTWMEEMEVTKQWVLKHFIELISQQEIRDSRLAVRFHEEMRQLEEEFGSPLHLTLSEIHLVACIGDYSPINVTTIAEKTQLTKGSITRISKRLLELDLIKRQQINENKKEVYYSLTAAGQKIHSIHHRIHGKIEQRFLSFLDQYTPEQLAFARKFMKDLIEWDY</sequence>
<dbReference type="SUPFAM" id="SSF46785">
    <property type="entry name" value="Winged helix' DNA-binding domain"/>
    <property type="match status" value="1"/>
</dbReference>
<evidence type="ECO:0000256" key="2">
    <source>
        <dbReference type="ARBA" id="ARBA00023125"/>
    </source>
</evidence>
<evidence type="ECO:0000259" key="4">
    <source>
        <dbReference type="PROSITE" id="PS50995"/>
    </source>
</evidence>
<dbReference type="GO" id="GO:0003677">
    <property type="term" value="F:DNA binding"/>
    <property type="evidence" value="ECO:0007669"/>
    <property type="project" value="UniProtKB-KW"/>
</dbReference>
<proteinExistence type="predicted"/>
<feature type="domain" description="HTH marR-type" evidence="4">
    <location>
        <begin position="1"/>
        <end position="167"/>
    </location>
</feature>
<keyword evidence="1" id="KW-0805">Transcription regulation</keyword>
<dbReference type="PANTHER" id="PTHR35790:SF4">
    <property type="entry name" value="HTH-TYPE TRANSCRIPTIONAL REGULATOR PCHR"/>
    <property type="match status" value="1"/>
</dbReference>
<dbReference type="PROSITE" id="PS01117">
    <property type="entry name" value="HTH_MARR_1"/>
    <property type="match status" value="1"/>
</dbReference>
<accession>H6NDC1</accession>
<dbReference type="STRING" id="1116391.PM3016_3823"/>
<dbReference type="GO" id="GO:0003700">
    <property type="term" value="F:DNA-binding transcription factor activity"/>
    <property type="evidence" value="ECO:0007669"/>
    <property type="project" value="InterPro"/>
</dbReference>
<dbReference type="EMBL" id="CP003235">
    <property type="protein sequence ID" value="AFC30634.1"/>
    <property type="molecule type" value="Genomic_DNA"/>
</dbReference>
<dbReference type="PROSITE" id="PS50995">
    <property type="entry name" value="HTH_MARR_2"/>
    <property type="match status" value="1"/>
</dbReference>
<dbReference type="InterPro" id="IPR000835">
    <property type="entry name" value="HTH_MarR-typ"/>
</dbReference>
<dbReference type="KEGG" id="pmq:PM3016_3823"/>
<dbReference type="InterPro" id="IPR052067">
    <property type="entry name" value="Metal_resp_HTH_trans_reg"/>
</dbReference>
<dbReference type="Pfam" id="PF01047">
    <property type="entry name" value="MarR"/>
    <property type="match status" value="1"/>
</dbReference>
<evidence type="ECO:0000313" key="6">
    <source>
        <dbReference type="Proteomes" id="UP000007523"/>
    </source>
</evidence>
<dbReference type="HOGENOM" id="CLU_083287_11_2_9"/>
<dbReference type="AlphaFoldDB" id="H6NDC1"/>
<evidence type="ECO:0000256" key="1">
    <source>
        <dbReference type="ARBA" id="ARBA00023015"/>
    </source>
</evidence>
<keyword evidence="6" id="KW-1185">Reference proteome</keyword>
<dbReference type="InterPro" id="IPR023187">
    <property type="entry name" value="Tscrpt_reg_MarR-type_CS"/>
</dbReference>
<dbReference type="InterPro" id="IPR036390">
    <property type="entry name" value="WH_DNA-bd_sf"/>
</dbReference>
<reference evidence="5 6" key="1">
    <citation type="journal article" date="2012" name="J. Bacteriol.">
        <title>Complete Genome Sequence of Paenibacillus mucilaginosus 3016, a Bacterium Functional as Microbial Fertilizer.</title>
        <authorList>
            <person name="Ma M."/>
            <person name="Wang Z."/>
            <person name="Li L."/>
            <person name="Jiang X."/>
            <person name="Guan D."/>
            <person name="Cao F."/>
            <person name="Chen H."/>
            <person name="Wang X."/>
            <person name="Shen D."/>
            <person name="Du B."/>
            <person name="Li J."/>
        </authorList>
    </citation>
    <scope>NUCLEOTIDE SEQUENCE [LARGE SCALE GENOMIC DNA]</scope>
    <source>
        <strain evidence="5 6">3016</strain>
    </source>
</reference>
<dbReference type="Proteomes" id="UP000007523">
    <property type="component" value="Chromosome"/>
</dbReference>
<dbReference type="Gene3D" id="1.10.10.10">
    <property type="entry name" value="Winged helix-like DNA-binding domain superfamily/Winged helix DNA-binding domain"/>
    <property type="match status" value="1"/>
</dbReference>
<protein>
    <submittedName>
        <fullName evidence="5">Putative transcriptional regulator</fullName>
    </submittedName>
</protein>
<dbReference type="SMART" id="SM00347">
    <property type="entry name" value="HTH_MARR"/>
    <property type="match status" value="1"/>
</dbReference>
<dbReference type="InterPro" id="IPR036388">
    <property type="entry name" value="WH-like_DNA-bd_sf"/>
</dbReference>